<feature type="transmembrane region" description="Helical" evidence="1">
    <location>
        <begin position="84"/>
        <end position="101"/>
    </location>
</feature>
<protein>
    <submittedName>
        <fullName evidence="2">Branched-chain amino acid transport</fullName>
    </submittedName>
</protein>
<keyword evidence="1" id="KW-0812">Transmembrane</keyword>
<proteinExistence type="predicted"/>
<dbReference type="eggNOG" id="ENOG502ZNQ5">
    <property type="taxonomic scope" value="Bacteria"/>
</dbReference>
<evidence type="ECO:0000313" key="3">
    <source>
        <dbReference type="Proteomes" id="UP000002072"/>
    </source>
</evidence>
<keyword evidence="3" id="KW-1185">Reference proteome</keyword>
<dbReference type="HOGENOM" id="CLU_157896_2_0_0"/>
<dbReference type="EMBL" id="CP001779">
    <property type="protein sequence ID" value="ACZ00811.1"/>
    <property type="molecule type" value="Genomic_DNA"/>
</dbReference>
<feature type="transmembrane region" description="Helical" evidence="1">
    <location>
        <begin position="34"/>
        <end position="54"/>
    </location>
</feature>
<sequence>MKIWLVIILAAIITQLFRISGEFIPIPRTKFMDRFLEAIPISVLVILFFPDIFVSIGSKMYEIMIAVFASLLIIIMTIKNVDLGKIMIIAVVTVVILNLILSKVLI</sequence>
<evidence type="ECO:0000313" key="2">
    <source>
        <dbReference type="EMBL" id="ACZ00811.1"/>
    </source>
</evidence>
<dbReference type="RefSeq" id="WP_012858368.1">
    <property type="nucleotide sequence ID" value="NC_013515.1"/>
</dbReference>
<dbReference type="AlphaFoldDB" id="D1AWY5"/>
<accession>D1AWY5</accession>
<organism evidence="2 3">
    <name type="scientific">Streptobacillus moniliformis (strain ATCC 14647 / DSM 12112 / NCTC 10651 / 9901)</name>
    <dbReference type="NCBI Taxonomy" id="519441"/>
    <lineage>
        <taxon>Bacteria</taxon>
        <taxon>Fusobacteriati</taxon>
        <taxon>Fusobacteriota</taxon>
        <taxon>Fusobacteriia</taxon>
        <taxon>Fusobacteriales</taxon>
        <taxon>Leptotrichiaceae</taxon>
        <taxon>Streptobacillus</taxon>
    </lineage>
</organism>
<dbReference type="Proteomes" id="UP000002072">
    <property type="component" value="Chromosome"/>
</dbReference>
<dbReference type="Pfam" id="PF05437">
    <property type="entry name" value="AzlD"/>
    <property type="match status" value="1"/>
</dbReference>
<feature type="transmembrane region" description="Helical" evidence="1">
    <location>
        <begin position="61"/>
        <end position="78"/>
    </location>
</feature>
<dbReference type="STRING" id="519441.Smon_0327"/>
<dbReference type="InterPro" id="IPR008407">
    <property type="entry name" value="Brnchd-chn_aa_trnsp_AzlD"/>
</dbReference>
<gene>
    <name evidence="2" type="ordered locus">Smon_0327</name>
</gene>
<dbReference type="GeneID" id="29674162"/>
<keyword evidence="1" id="KW-0472">Membrane</keyword>
<reference evidence="2 3" key="1">
    <citation type="journal article" date="2009" name="Stand. Genomic Sci.">
        <title>Complete genome sequence of Streptobacillus moniliformis type strain (9901T).</title>
        <authorList>
            <person name="Nolan M."/>
            <person name="Gronow S."/>
            <person name="Lapidus A."/>
            <person name="Ivanova N."/>
            <person name="Copeland A."/>
            <person name="Lucas S."/>
            <person name="Del Rio T.G."/>
            <person name="Chen F."/>
            <person name="Tice H."/>
            <person name="Pitluck S."/>
            <person name="Cheng J.F."/>
            <person name="Sims D."/>
            <person name="Meincke L."/>
            <person name="Bruce D."/>
            <person name="Goodwin L."/>
            <person name="Brettin T."/>
            <person name="Han C."/>
            <person name="Detter J.C."/>
            <person name="Ovchinikova G."/>
            <person name="Pati A."/>
            <person name="Mavromatis K."/>
            <person name="Mikhailova N."/>
            <person name="Chen A."/>
            <person name="Palaniappan K."/>
            <person name="Land M."/>
            <person name="Hauser L."/>
            <person name="Chang Y.J."/>
            <person name="Jeffries C.D."/>
            <person name="Rohde M."/>
            <person name="Sproer C."/>
            <person name="Goker M."/>
            <person name="Bristow J."/>
            <person name="Eisen J.A."/>
            <person name="Markowitz V."/>
            <person name="Hugenholtz P."/>
            <person name="Kyrpides N.C."/>
            <person name="Klenk H.P."/>
            <person name="Chain P."/>
        </authorList>
    </citation>
    <scope>NUCLEOTIDE SEQUENCE [LARGE SCALE GENOMIC DNA]</scope>
    <source>
        <strain evidence="3">ATCC 14647 / DSM 12112 / NCTC 10651 / 9901</strain>
    </source>
</reference>
<evidence type="ECO:0000256" key="1">
    <source>
        <dbReference type="SAM" id="Phobius"/>
    </source>
</evidence>
<keyword evidence="1" id="KW-1133">Transmembrane helix</keyword>
<dbReference type="KEGG" id="smf:Smon_0327"/>
<dbReference type="OrthoDB" id="95563at2"/>
<name>D1AWY5_STRM9</name>